<dbReference type="Proteomes" id="UP000226192">
    <property type="component" value="Unassembled WGS sequence"/>
</dbReference>
<feature type="compositionally biased region" description="Basic and acidic residues" evidence="1">
    <location>
        <begin position="353"/>
        <end position="379"/>
    </location>
</feature>
<accession>A0A2C5XGM1</accession>
<feature type="compositionally biased region" description="Basic and acidic residues" evidence="1">
    <location>
        <begin position="401"/>
        <end position="474"/>
    </location>
</feature>
<dbReference type="EMBL" id="NJET01000088">
    <property type="protein sequence ID" value="PHH61898.1"/>
    <property type="molecule type" value="Genomic_DNA"/>
</dbReference>
<evidence type="ECO:0000256" key="1">
    <source>
        <dbReference type="SAM" id="MobiDB-lite"/>
    </source>
</evidence>
<name>A0A2C5XGM1_9HYPO</name>
<feature type="compositionally biased region" description="Low complexity" evidence="1">
    <location>
        <begin position="43"/>
        <end position="53"/>
    </location>
</feature>
<dbReference type="STRING" id="1399860.A0A2C5XGM1"/>
<feature type="compositionally biased region" description="Acidic residues" evidence="1">
    <location>
        <begin position="114"/>
        <end position="127"/>
    </location>
</feature>
<feature type="compositionally biased region" description="Basic and acidic residues" evidence="1">
    <location>
        <begin position="162"/>
        <end position="182"/>
    </location>
</feature>
<evidence type="ECO:0000313" key="3">
    <source>
        <dbReference type="EMBL" id="PHH61898.1"/>
    </source>
</evidence>
<dbReference type="PANTHER" id="PTHR15327">
    <property type="entry name" value="MICROFIBRIL-ASSOCIATED PROTEIN"/>
    <property type="match status" value="1"/>
</dbReference>
<dbReference type="InterPro" id="IPR009730">
    <property type="entry name" value="MFAP1_C"/>
</dbReference>
<comment type="caution">
    <text evidence="3">The sequence shown here is derived from an EMBL/GenBank/DDBJ whole genome shotgun (WGS) entry which is preliminary data.</text>
</comment>
<dbReference type="AlphaFoldDB" id="A0A2C5XGM1"/>
<feature type="domain" description="Micro-fibrillar-associated protein 1 C-terminal" evidence="2">
    <location>
        <begin position="123"/>
        <end position="343"/>
    </location>
</feature>
<reference evidence="3 4" key="1">
    <citation type="submission" date="2017-06" db="EMBL/GenBank/DDBJ databases">
        <title>Ant-infecting Ophiocordyceps genomes reveal a high diversity of potential behavioral manipulation genes and a possible major role for enterotoxins.</title>
        <authorList>
            <person name="De Bekker C."/>
            <person name="Evans H.C."/>
            <person name="Brachmann A."/>
            <person name="Hughes D.P."/>
        </authorList>
    </citation>
    <scope>NUCLEOTIDE SEQUENCE [LARGE SCALE GENOMIC DNA]</scope>
    <source>
        <strain evidence="3 4">Map64</strain>
    </source>
</reference>
<feature type="compositionally biased region" description="Basic and acidic residues" evidence="1">
    <location>
        <begin position="499"/>
        <end position="520"/>
    </location>
</feature>
<evidence type="ECO:0000259" key="2">
    <source>
        <dbReference type="Pfam" id="PF06991"/>
    </source>
</evidence>
<feature type="compositionally biased region" description="Basic and acidic residues" evidence="1">
    <location>
        <begin position="232"/>
        <end position="270"/>
    </location>
</feature>
<protein>
    <recommendedName>
        <fullName evidence="2">Micro-fibrillar-associated protein 1 C-terminal domain-containing protein</fullName>
    </recommendedName>
</protein>
<evidence type="ECO:0000313" key="4">
    <source>
        <dbReference type="Proteomes" id="UP000226192"/>
    </source>
</evidence>
<feature type="compositionally biased region" description="Acidic residues" evidence="1">
    <location>
        <begin position="193"/>
        <end position="212"/>
    </location>
</feature>
<proteinExistence type="predicted"/>
<dbReference type="OrthoDB" id="1111734at2759"/>
<dbReference type="InterPro" id="IPR033194">
    <property type="entry name" value="MFAP1"/>
</dbReference>
<sequence>MPPKQRMTANPARPARHRAGKPTDGGSSSDSDSDDETAPPPRAIAAPPKAASAGKIISSLSHVKLDARHRQVEQAAEQRRRVAQEAESLAAEQGFVTEDEDDKSDQQEESGSGSEDESEEESSEEEEEPRRLMLKPKFVPRSQRGLVHDTEQDEEALGAADEEAKRKAADELVEEQIKKDLAARAAGKKHWDDEDEEDSDVDTTDDVDPEAEEAAWRVRELKRLMRTRAAIEEREGELAEVERRRNLTVEERAAEDQEHLARQREEKESKGSMSYLQKYFHRGAFFREDAEKAGLLQRDIMGSRFQDDVRNREALPQYLQRRDMTKLGRKGASKYRDMKTEDTGQWGRLDGPGGDRERMGGDDRFRPDDDRFKPDERGAKGANAIPLGQRREDTTVSQSRGARDEAHGRRGDDGYGSRRGHGSDRHGSRRDEGRDYERRGSDRYRSTRDEDRDHERRGGDRCRSTRDEDRDSHHGGGQSHSPSPVRQDSHYSSRRKRSTSRDTRGRQEDKRRRVDAKLGR</sequence>
<keyword evidence="4" id="KW-1185">Reference proteome</keyword>
<feature type="region of interest" description="Disordered" evidence="1">
    <location>
        <begin position="1"/>
        <end position="212"/>
    </location>
</feature>
<organism evidence="3 4">
    <name type="scientific">Ophiocordyceps australis</name>
    <dbReference type="NCBI Taxonomy" id="1399860"/>
    <lineage>
        <taxon>Eukaryota</taxon>
        <taxon>Fungi</taxon>
        <taxon>Dikarya</taxon>
        <taxon>Ascomycota</taxon>
        <taxon>Pezizomycotina</taxon>
        <taxon>Sordariomycetes</taxon>
        <taxon>Hypocreomycetidae</taxon>
        <taxon>Hypocreales</taxon>
        <taxon>Ophiocordycipitaceae</taxon>
        <taxon>Ophiocordyceps</taxon>
    </lineage>
</organism>
<feature type="compositionally biased region" description="Basic and acidic residues" evidence="1">
    <location>
        <begin position="63"/>
        <end position="84"/>
    </location>
</feature>
<dbReference type="Pfam" id="PF06991">
    <property type="entry name" value="MFAP1"/>
    <property type="match status" value="1"/>
</dbReference>
<gene>
    <name evidence="3" type="ORF">CDD81_7762</name>
</gene>
<feature type="region of interest" description="Disordered" evidence="1">
    <location>
        <begin position="305"/>
        <end position="520"/>
    </location>
</feature>
<feature type="region of interest" description="Disordered" evidence="1">
    <location>
        <begin position="232"/>
        <end position="273"/>
    </location>
</feature>